<dbReference type="PANTHER" id="PTHR33695:SF1">
    <property type="entry name" value="LIPOPROTEIN SIGNAL PEPTIDASE"/>
    <property type="match status" value="1"/>
</dbReference>
<dbReference type="Proteomes" id="UP000001623">
    <property type="component" value="Chromosome"/>
</dbReference>
<feature type="transmembrane region" description="Helical" evidence="9">
    <location>
        <begin position="62"/>
        <end position="80"/>
    </location>
</feature>
<evidence type="ECO:0000256" key="2">
    <source>
        <dbReference type="ARBA" id="ARBA00022475"/>
    </source>
</evidence>
<dbReference type="KEGG" id="mop:Mesop_1788"/>
<feature type="active site" evidence="9">
    <location>
        <position position="133"/>
    </location>
</feature>
<dbReference type="AlphaFoldDB" id="F7Y6M0"/>
<dbReference type="GO" id="GO:0005886">
    <property type="term" value="C:plasma membrane"/>
    <property type="evidence" value="ECO:0007669"/>
    <property type="project" value="UniProtKB-SubCell"/>
</dbReference>
<keyword evidence="8 9" id="KW-0472">Membrane</keyword>
<dbReference type="HAMAP" id="MF_00161">
    <property type="entry name" value="LspA"/>
    <property type="match status" value="1"/>
</dbReference>
<feature type="region of interest" description="Disordered" evidence="12">
    <location>
        <begin position="153"/>
        <end position="180"/>
    </location>
</feature>
<dbReference type="PRINTS" id="PR00781">
    <property type="entry name" value="LIPOSIGPTASE"/>
</dbReference>
<sequence>MRSWSPYALLAIVAIALDQWIKHLVETGLPFQEKLDLLPFLALFRTYNTGIAFSMFSSLGDTGLVVIAVLVVAFVLYLATHTPSGHVIARTGFALIIGGALGNLIDRAVYGHVIDYILFHTPVWSFAVFNLADAFISVGAALVVFDELIGWRREPKPSNAKPSNAKPSSAEASDAKPSKD</sequence>
<gene>
    <name evidence="9" type="primary">lspA</name>
    <name evidence="13" type="ordered locus">Mesop_1788</name>
</gene>
<dbReference type="GO" id="GO:0004190">
    <property type="term" value="F:aspartic-type endopeptidase activity"/>
    <property type="evidence" value="ECO:0007669"/>
    <property type="project" value="UniProtKB-UniRule"/>
</dbReference>
<name>F7Y6M0_MESOW</name>
<evidence type="ECO:0000256" key="5">
    <source>
        <dbReference type="ARBA" id="ARBA00022750"/>
    </source>
</evidence>
<dbReference type="PANTHER" id="PTHR33695">
    <property type="entry name" value="LIPOPROTEIN SIGNAL PEPTIDASE"/>
    <property type="match status" value="1"/>
</dbReference>
<dbReference type="eggNOG" id="COG0597">
    <property type="taxonomic scope" value="Bacteria"/>
</dbReference>
<feature type="active site" evidence="9">
    <location>
        <position position="115"/>
    </location>
</feature>
<evidence type="ECO:0000256" key="12">
    <source>
        <dbReference type="SAM" id="MobiDB-lite"/>
    </source>
</evidence>
<accession>F7Y6M0</accession>
<evidence type="ECO:0000256" key="1">
    <source>
        <dbReference type="ARBA" id="ARBA00006139"/>
    </source>
</evidence>
<dbReference type="EMBL" id="CP002279">
    <property type="protein sequence ID" value="AEH86269.1"/>
    <property type="molecule type" value="Genomic_DNA"/>
</dbReference>
<evidence type="ECO:0000256" key="7">
    <source>
        <dbReference type="ARBA" id="ARBA00022989"/>
    </source>
</evidence>
<evidence type="ECO:0000256" key="3">
    <source>
        <dbReference type="ARBA" id="ARBA00022670"/>
    </source>
</evidence>
<organism evidence="13 14">
    <name type="scientific">Mesorhizobium opportunistum (strain LMG 24607 / HAMBI 3007 / WSM2075)</name>
    <dbReference type="NCBI Taxonomy" id="536019"/>
    <lineage>
        <taxon>Bacteria</taxon>
        <taxon>Pseudomonadati</taxon>
        <taxon>Pseudomonadota</taxon>
        <taxon>Alphaproteobacteria</taxon>
        <taxon>Hyphomicrobiales</taxon>
        <taxon>Phyllobacteriaceae</taxon>
        <taxon>Mesorhizobium</taxon>
    </lineage>
</organism>
<keyword evidence="9" id="KW-0997">Cell inner membrane</keyword>
<feature type="compositionally biased region" description="Polar residues" evidence="12">
    <location>
        <begin position="160"/>
        <end position="171"/>
    </location>
</feature>
<proteinExistence type="inferred from homology"/>
<dbReference type="NCBIfam" id="TIGR00077">
    <property type="entry name" value="lspA"/>
    <property type="match status" value="1"/>
</dbReference>
<comment type="similarity">
    <text evidence="1 9 11">Belongs to the peptidase A8 family.</text>
</comment>
<comment type="catalytic activity">
    <reaction evidence="9 10">
        <text>Release of signal peptides from bacterial membrane prolipoproteins. Hydrolyzes -Xaa-Yaa-Zaa-|-(S,diacylglyceryl)Cys-, in which Xaa is hydrophobic (preferably Leu), and Yaa (Ala or Ser) and Zaa (Gly or Ala) have small, neutral side chains.</text>
        <dbReference type="EC" id="3.4.23.36"/>
    </reaction>
</comment>
<keyword evidence="3 9" id="KW-0645">Protease</keyword>
<keyword evidence="5 9" id="KW-0064">Aspartyl protease</keyword>
<comment type="pathway">
    <text evidence="9">Protein modification; lipoprotein biosynthesis (signal peptide cleavage).</text>
</comment>
<comment type="function">
    <text evidence="9 10">This protein specifically catalyzes the removal of signal peptides from prolipoproteins.</text>
</comment>
<dbReference type="GO" id="GO:0006508">
    <property type="term" value="P:proteolysis"/>
    <property type="evidence" value="ECO:0007669"/>
    <property type="project" value="UniProtKB-KW"/>
</dbReference>
<dbReference type="InterPro" id="IPR001872">
    <property type="entry name" value="Peptidase_A8"/>
</dbReference>
<dbReference type="UniPathway" id="UPA00665"/>
<keyword evidence="4 9" id="KW-0812">Transmembrane</keyword>
<evidence type="ECO:0000256" key="8">
    <source>
        <dbReference type="ARBA" id="ARBA00023136"/>
    </source>
</evidence>
<evidence type="ECO:0000256" key="9">
    <source>
        <dbReference type="HAMAP-Rule" id="MF_00161"/>
    </source>
</evidence>
<comment type="caution">
    <text evidence="9">Lacks conserved residue(s) required for the propagation of feature annotation.</text>
</comment>
<evidence type="ECO:0000313" key="14">
    <source>
        <dbReference type="Proteomes" id="UP000001623"/>
    </source>
</evidence>
<feature type="transmembrane region" description="Helical" evidence="9">
    <location>
        <begin position="87"/>
        <end position="105"/>
    </location>
</feature>
<dbReference type="Pfam" id="PF01252">
    <property type="entry name" value="Peptidase_A8"/>
    <property type="match status" value="1"/>
</dbReference>
<protein>
    <recommendedName>
        <fullName evidence="9">Lipoprotein signal peptidase</fullName>
        <ecNumber evidence="9">3.4.23.36</ecNumber>
    </recommendedName>
    <alternativeName>
        <fullName evidence="9">Prolipoprotein signal peptidase</fullName>
    </alternativeName>
    <alternativeName>
        <fullName evidence="9">Signal peptidase II</fullName>
        <shortName evidence="9">SPase II</shortName>
    </alternativeName>
</protein>
<keyword evidence="6 9" id="KW-0378">Hydrolase</keyword>
<dbReference type="EC" id="3.4.23.36" evidence="9"/>
<dbReference type="STRING" id="536019.Mesop_1788"/>
<evidence type="ECO:0000256" key="4">
    <source>
        <dbReference type="ARBA" id="ARBA00022692"/>
    </source>
</evidence>
<evidence type="ECO:0000256" key="11">
    <source>
        <dbReference type="RuleBase" id="RU004181"/>
    </source>
</evidence>
<reference evidence="13 14" key="1">
    <citation type="submission" date="2010-10" db="EMBL/GenBank/DDBJ databases">
        <title>Complete sequence of Mesorhizobium opportunistum WSM2075.</title>
        <authorList>
            <consortium name="US DOE Joint Genome Institute"/>
            <person name="Lucas S."/>
            <person name="Copeland A."/>
            <person name="Lapidus A."/>
            <person name="Cheng J.-F."/>
            <person name="Bruce D."/>
            <person name="Goodwin L."/>
            <person name="Pitluck S."/>
            <person name="Chertkov O."/>
            <person name="Misra M."/>
            <person name="Detter J.C."/>
            <person name="Han C."/>
            <person name="Tapia R."/>
            <person name="Land M."/>
            <person name="Hauser L."/>
            <person name="Kyrpides N."/>
            <person name="Ovchinnikova G."/>
            <person name="Mavrommatis K.M."/>
            <person name="Tiwari R.P."/>
            <person name="Howieson J.G."/>
            <person name="O'Hara G.W."/>
            <person name="Nandasena K.G."/>
            <person name="Woyke T."/>
        </authorList>
    </citation>
    <scope>NUCLEOTIDE SEQUENCE [LARGE SCALE GENOMIC DNA]</scope>
    <source>
        <strain evidence="14">LMG 24607 / HAMBI 3007 / WSM2075</strain>
    </source>
</reference>
<dbReference type="RefSeq" id="WP_013892997.1">
    <property type="nucleotide sequence ID" value="NC_015675.1"/>
</dbReference>
<comment type="subcellular location">
    <subcellularLocation>
        <location evidence="9">Cell inner membrane</location>
        <topology evidence="9">Multi-pass membrane protein</topology>
    </subcellularLocation>
</comment>
<evidence type="ECO:0000256" key="6">
    <source>
        <dbReference type="ARBA" id="ARBA00022801"/>
    </source>
</evidence>
<feature type="transmembrane region" description="Helical" evidence="9">
    <location>
        <begin position="125"/>
        <end position="145"/>
    </location>
</feature>
<evidence type="ECO:0000256" key="10">
    <source>
        <dbReference type="RuleBase" id="RU000594"/>
    </source>
</evidence>
<evidence type="ECO:0000313" key="13">
    <source>
        <dbReference type="EMBL" id="AEH86269.1"/>
    </source>
</evidence>
<dbReference type="HOGENOM" id="CLU_083252_4_3_5"/>
<keyword evidence="2 9" id="KW-1003">Cell membrane</keyword>
<keyword evidence="13" id="KW-0449">Lipoprotein</keyword>
<keyword evidence="7 9" id="KW-1133">Transmembrane helix</keyword>
<dbReference type="PROSITE" id="PS00855">
    <property type="entry name" value="SPASE_II"/>
    <property type="match status" value="1"/>
</dbReference>